<dbReference type="PANTHER" id="PTHR22838">
    <property type="entry name" value="WD REPEAT PROTEIN 26-RELATED"/>
    <property type="match status" value="1"/>
</dbReference>
<feature type="repeat" description="WD" evidence="3">
    <location>
        <begin position="488"/>
        <end position="522"/>
    </location>
</feature>
<dbReference type="InterPro" id="IPR051350">
    <property type="entry name" value="WD_repeat-ST_regulator"/>
</dbReference>
<dbReference type="SUPFAM" id="SSF50978">
    <property type="entry name" value="WD40 repeat-like"/>
    <property type="match status" value="1"/>
</dbReference>
<evidence type="ECO:0000256" key="3">
    <source>
        <dbReference type="PROSITE-ProRule" id="PRU00221"/>
    </source>
</evidence>
<dbReference type="OrthoDB" id="972532at2759"/>
<dbReference type="PROSITE" id="PS50896">
    <property type="entry name" value="LISH"/>
    <property type="match status" value="1"/>
</dbReference>
<evidence type="ECO:0000313" key="6">
    <source>
        <dbReference type="EMBL" id="ORX50115.1"/>
    </source>
</evidence>
<feature type="region of interest" description="Disordered" evidence="4">
    <location>
        <begin position="1"/>
        <end position="26"/>
    </location>
</feature>
<dbReference type="Gene3D" id="2.130.10.10">
    <property type="entry name" value="YVTN repeat-like/Quinoprotein amine dehydrogenase"/>
    <property type="match status" value="1"/>
</dbReference>
<feature type="repeat" description="WD" evidence="3">
    <location>
        <begin position="237"/>
        <end position="278"/>
    </location>
</feature>
<dbReference type="InterPro" id="IPR015943">
    <property type="entry name" value="WD40/YVTN_repeat-like_dom_sf"/>
</dbReference>
<proteinExistence type="predicted"/>
<dbReference type="SMART" id="SM00320">
    <property type="entry name" value="WD40"/>
    <property type="match status" value="5"/>
</dbReference>
<sequence>MLSMQPLDEDLPPGESSNGHLPSSPPETFRKDELLRLIMQSLQDLGYDHVVDTLQQDTGIDLEPGSVHDFRQSILQGNFTLAETLINTLPLRHKDGGLDQAYFLIREQRFLELLEAKQTIKALQVLRQEMTPLGQDVQRLHQLSSLILCSTPEEIKEQIGWDGSQGSSRAKLLEKLEVYVDPAVMIPKARLNTLLQQAREWQRHECTYHISNNTDFSLFYDHICSKRHFPNHTIQILTEHDDEVWHISFSNDGTRMASISKDNTCIIWDTKSFTKIHTLRSEQSITFGAWSPDDTMLLVCGIEHSLRLYDTGSGSLISVFEQHEDQVTCCAWLPDGAHFFSGAFDMSLILWNVNGSVVSKTDVKRLVDMKLSEDGSRLVTIDKASFVSMYQVDHLQLKLVGQFPEKSQSISLTRDGRYLLTNVQSPDEIHLWDLDRRCIVRTYVGHEQGEFVLRSTFAGYQERYILSGSEGHGVYIWSRDYQTLLDVFPGHQGRVNCVCWYPGETAMFASASDDHTIRIWGLVPEVSNGDSSLGKLEI</sequence>
<keyword evidence="1 3" id="KW-0853">WD repeat</keyword>
<dbReference type="GO" id="GO:0043161">
    <property type="term" value="P:proteasome-mediated ubiquitin-dependent protein catabolic process"/>
    <property type="evidence" value="ECO:0007669"/>
    <property type="project" value="TreeGrafter"/>
</dbReference>
<reference evidence="6 7" key="1">
    <citation type="submission" date="2016-07" db="EMBL/GenBank/DDBJ databases">
        <title>Pervasive Adenine N6-methylation of Active Genes in Fungi.</title>
        <authorList>
            <consortium name="DOE Joint Genome Institute"/>
            <person name="Mondo S.J."/>
            <person name="Dannebaum R.O."/>
            <person name="Kuo R.C."/>
            <person name="Labutti K."/>
            <person name="Haridas S."/>
            <person name="Kuo A."/>
            <person name="Salamov A."/>
            <person name="Ahrendt S.R."/>
            <person name="Lipzen A."/>
            <person name="Sullivan W."/>
            <person name="Andreopoulos W.B."/>
            <person name="Clum A."/>
            <person name="Lindquist E."/>
            <person name="Daum C."/>
            <person name="Ramamoorthy G.K."/>
            <person name="Gryganskyi A."/>
            <person name="Culley D."/>
            <person name="Magnuson J.K."/>
            <person name="James T.Y."/>
            <person name="O'Malley M.A."/>
            <person name="Stajich J.E."/>
            <person name="Spatafora J.W."/>
            <person name="Visel A."/>
            <person name="Grigoriev I.V."/>
        </authorList>
    </citation>
    <scope>NUCLEOTIDE SEQUENCE [LARGE SCALE GENOMIC DNA]</scope>
    <source>
        <strain evidence="6 7">NRRL 3301</strain>
    </source>
</reference>
<dbReference type="EMBL" id="MCGT01000024">
    <property type="protein sequence ID" value="ORX50115.1"/>
    <property type="molecule type" value="Genomic_DNA"/>
</dbReference>
<organism evidence="6 7">
    <name type="scientific">Hesseltinella vesiculosa</name>
    <dbReference type="NCBI Taxonomy" id="101127"/>
    <lineage>
        <taxon>Eukaryota</taxon>
        <taxon>Fungi</taxon>
        <taxon>Fungi incertae sedis</taxon>
        <taxon>Mucoromycota</taxon>
        <taxon>Mucoromycotina</taxon>
        <taxon>Mucoromycetes</taxon>
        <taxon>Mucorales</taxon>
        <taxon>Cunninghamellaceae</taxon>
        <taxon>Hesseltinella</taxon>
    </lineage>
</organism>
<dbReference type="PROSITE" id="PS50897">
    <property type="entry name" value="CTLH"/>
    <property type="match status" value="1"/>
</dbReference>
<dbReference type="InterPro" id="IPR001680">
    <property type="entry name" value="WD40_rpt"/>
</dbReference>
<evidence type="ECO:0000256" key="4">
    <source>
        <dbReference type="SAM" id="MobiDB-lite"/>
    </source>
</evidence>
<dbReference type="CDD" id="cd00200">
    <property type="entry name" value="WD40"/>
    <property type="match status" value="1"/>
</dbReference>
<dbReference type="InterPro" id="IPR006595">
    <property type="entry name" value="CTLH_C"/>
</dbReference>
<comment type="caution">
    <text evidence="6">The sequence shown here is derived from an EMBL/GenBank/DDBJ whole genome shotgun (WGS) entry which is preliminary data.</text>
</comment>
<accession>A0A1X2GBT3</accession>
<dbReference type="AlphaFoldDB" id="A0A1X2GBT3"/>
<dbReference type="InterPro" id="IPR036322">
    <property type="entry name" value="WD40_repeat_dom_sf"/>
</dbReference>
<feature type="domain" description="CTLH" evidence="5">
    <location>
        <begin position="63"/>
        <end position="121"/>
    </location>
</feature>
<dbReference type="PROSITE" id="PS50294">
    <property type="entry name" value="WD_REPEATS_REGION"/>
    <property type="match status" value="3"/>
</dbReference>
<evidence type="ECO:0000313" key="7">
    <source>
        <dbReference type="Proteomes" id="UP000242146"/>
    </source>
</evidence>
<evidence type="ECO:0000259" key="5">
    <source>
        <dbReference type="PROSITE" id="PS50897"/>
    </source>
</evidence>
<dbReference type="PROSITE" id="PS00678">
    <property type="entry name" value="WD_REPEATS_1"/>
    <property type="match status" value="1"/>
</dbReference>
<evidence type="ECO:0000256" key="1">
    <source>
        <dbReference type="ARBA" id="ARBA00022574"/>
    </source>
</evidence>
<dbReference type="PANTHER" id="PTHR22838:SF0">
    <property type="entry name" value="WD REPEAT-CONTAINING PROTEIN 26"/>
    <property type="match status" value="1"/>
</dbReference>
<gene>
    <name evidence="6" type="ORF">DM01DRAFT_1337788</name>
</gene>
<name>A0A1X2GBT3_9FUNG</name>
<dbReference type="STRING" id="101127.A0A1X2GBT3"/>
<keyword evidence="7" id="KW-1185">Reference proteome</keyword>
<dbReference type="InterPro" id="IPR006594">
    <property type="entry name" value="LisH"/>
</dbReference>
<feature type="repeat" description="WD" evidence="3">
    <location>
        <begin position="320"/>
        <end position="361"/>
    </location>
</feature>
<dbReference type="InterPro" id="IPR019775">
    <property type="entry name" value="WD40_repeat_CS"/>
</dbReference>
<dbReference type="GO" id="GO:0034657">
    <property type="term" value="C:GID complex"/>
    <property type="evidence" value="ECO:0007669"/>
    <property type="project" value="TreeGrafter"/>
</dbReference>
<dbReference type="Proteomes" id="UP000242146">
    <property type="component" value="Unassembled WGS sequence"/>
</dbReference>
<dbReference type="Pfam" id="PF00400">
    <property type="entry name" value="WD40"/>
    <property type="match status" value="4"/>
</dbReference>
<dbReference type="PROSITE" id="PS50082">
    <property type="entry name" value="WD_REPEATS_2"/>
    <property type="match status" value="3"/>
</dbReference>
<protein>
    <submittedName>
        <fullName evidence="6">WD40 repeat-like protein</fullName>
    </submittedName>
</protein>
<evidence type="ECO:0000256" key="2">
    <source>
        <dbReference type="ARBA" id="ARBA00022737"/>
    </source>
</evidence>
<keyword evidence="2" id="KW-0677">Repeat</keyword>
<dbReference type="SMART" id="SM00668">
    <property type="entry name" value="CTLH"/>
    <property type="match status" value="1"/>
</dbReference>
<dbReference type="Pfam" id="PF23627">
    <property type="entry name" value="LisH_WDR26"/>
    <property type="match status" value="1"/>
</dbReference>